<dbReference type="AlphaFoldDB" id="A0A0R3PK85"/>
<name>A0A0R3PK85_ANGCS</name>
<evidence type="ECO:0000313" key="1">
    <source>
        <dbReference type="EMBL" id="VDM56555.1"/>
    </source>
</evidence>
<sequence>MTHAGQPGPPRCCPNTTQIDRTIKFVKVDAHQLSSSITSDIFTARSSEEGEEAEYIIIEENSELAINAGVKRKPIIGLTEEASFLVHF</sequence>
<dbReference type="Proteomes" id="UP000267027">
    <property type="component" value="Unassembled WGS sequence"/>
</dbReference>
<reference evidence="3" key="1">
    <citation type="submission" date="2017-02" db="UniProtKB">
        <authorList>
            <consortium name="WormBaseParasite"/>
        </authorList>
    </citation>
    <scope>IDENTIFICATION</scope>
</reference>
<accession>A0A0R3PK85</accession>
<reference evidence="1 2" key="2">
    <citation type="submission" date="2018-11" db="EMBL/GenBank/DDBJ databases">
        <authorList>
            <consortium name="Pathogen Informatics"/>
        </authorList>
    </citation>
    <scope>NUCLEOTIDE SEQUENCE [LARGE SCALE GENOMIC DNA]</scope>
    <source>
        <strain evidence="1 2">Costa Rica</strain>
    </source>
</reference>
<organism evidence="3">
    <name type="scientific">Angiostrongylus costaricensis</name>
    <name type="common">Nematode worm</name>
    <dbReference type="NCBI Taxonomy" id="334426"/>
    <lineage>
        <taxon>Eukaryota</taxon>
        <taxon>Metazoa</taxon>
        <taxon>Ecdysozoa</taxon>
        <taxon>Nematoda</taxon>
        <taxon>Chromadorea</taxon>
        <taxon>Rhabditida</taxon>
        <taxon>Rhabditina</taxon>
        <taxon>Rhabditomorpha</taxon>
        <taxon>Strongyloidea</taxon>
        <taxon>Metastrongylidae</taxon>
        <taxon>Angiostrongylus</taxon>
    </lineage>
</organism>
<dbReference type="WBParaSite" id="ACOC_0000496901-mRNA-1">
    <property type="protein sequence ID" value="ACOC_0000496901-mRNA-1"/>
    <property type="gene ID" value="ACOC_0000496901"/>
</dbReference>
<protein>
    <submittedName>
        <fullName evidence="1 3">Uncharacterized protein</fullName>
    </submittedName>
</protein>
<keyword evidence="2" id="KW-1185">Reference proteome</keyword>
<evidence type="ECO:0000313" key="3">
    <source>
        <dbReference type="WBParaSite" id="ACOC_0000496901-mRNA-1"/>
    </source>
</evidence>
<dbReference type="EMBL" id="UYYA01003840">
    <property type="protein sequence ID" value="VDM56555.1"/>
    <property type="molecule type" value="Genomic_DNA"/>
</dbReference>
<proteinExistence type="predicted"/>
<evidence type="ECO:0000313" key="2">
    <source>
        <dbReference type="Proteomes" id="UP000267027"/>
    </source>
</evidence>
<gene>
    <name evidence="1" type="ORF">ACOC_LOCUS4970</name>
</gene>